<organism evidence="1 2">
    <name type="scientific">Paraglomus brasilianum</name>
    <dbReference type="NCBI Taxonomy" id="144538"/>
    <lineage>
        <taxon>Eukaryota</taxon>
        <taxon>Fungi</taxon>
        <taxon>Fungi incertae sedis</taxon>
        <taxon>Mucoromycota</taxon>
        <taxon>Glomeromycotina</taxon>
        <taxon>Glomeromycetes</taxon>
        <taxon>Paraglomerales</taxon>
        <taxon>Paraglomeraceae</taxon>
        <taxon>Paraglomus</taxon>
    </lineage>
</organism>
<evidence type="ECO:0000313" key="1">
    <source>
        <dbReference type="EMBL" id="CAG8511173.1"/>
    </source>
</evidence>
<protein>
    <submittedName>
        <fullName evidence="1">4700_t:CDS:1</fullName>
    </submittedName>
</protein>
<dbReference type="AlphaFoldDB" id="A0A9N9F5J2"/>
<keyword evidence="2" id="KW-1185">Reference proteome</keyword>
<comment type="caution">
    <text evidence="1">The sequence shown here is derived from an EMBL/GenBank/DDBJ whole genome shotgun (WGS) entry which is preliminary data.</text>
</comment>
<gene>
    <name evidence="1" type="ORF">PBRASI_LOCUS3120</name>
</gene>
<accession>A0A9N9F5J2</accession>
<feature type="non-terminal residue" evidence="1">
    <location>
        <position position="74"/>
    </location>
</feature>
<evidence type="ECO:0000313" key="2">
    <source>
        <dbReference type="Proteomes" id="UP000789739"/>
    </source>
</evidence>
<proteinExistence type="predicted"/>
<dbReference type="Proteomes" id="UP000789739">
    <property type="component" value="Unassembled WGS sequence"/>
</dbReference>
<dbReference type="EMBL" id="CAJVPI010000270">
    <property type="protein sequence ID" value="CAG8511173.1"/>
    <property type="molecule type" value="Genomic_DNA"/>
</dbReference>
<reference evidence="1" key="1">
    <citation type="submission" date="2021-06" db="EMBL/GenBank/DDBJ databases">
        <authorList>
            <person name="Kallberg Y."/>
            <person name="Tangrot J."/>
            <person name="Rosling A."/>
        </authorList>
    </citation>
    <scope>NUCLEOTIDE SEQUENCE</scope>
    <source>
        <strain evidence="1">BR232B</strain>
    </source>
</reference>
<name>A0A9N9F5J2_9GLOM</name>
<sequence>MKKVLAMSQLCAEILRAHKKKSHSSSTKSFKENDEDIASATNWSNVINKYLKKYLVKNVIILATLSMRWTFLAA</sequence>